<dbReference type="EMBL" id="CP116423">
    <property type="protein sequence ID" value="WCE71007.1"/>
    <property type="molecule type" value="Genomic_DNA"/>
</dbReference>
<feature type="compositionally biased region" description="Polar residues" evidence="1">
    <location>
        <begin position="70"/>
        <end position="80"/>
    </location>
</feature>
<gene>
    <name evidence="2" type="ORF">PL336_03975</name>
</gene>
<name>A0AAX3LRH7_9RHOB</name>
<organism evidence="2 3">
    <name type="scientific">Sulfitobacter faviae</name>
    <dbReference type="NCBI Taxonomy" id="1775881"/>
    <lineage>
        <taxon>Bacteria</taxon>
        <taxon>Pseudomonadati</taxon>
        <taxon>Pseudomonadota</taxon>
        <taxon>Alphaproteobacteria</taxon>
        <taxon>Rhodobacterales</taxon>
        <taxon>Roseobacteraceae</taxon>
        <taxon>Sulfitobacter</taxon>
    </lineage>
</organism>
<reference evidence="2" key="1">
    <citation type="submission" date="2023-01" db="EMBL/GenBank/DDBJ databases">
        <title>Comparative genomic analysis of cold water coral derived Sulfitobacter faviae: insights into their metabolism and habitat adaptation.</title>
        <authorList>
            <person name="Guo Y."/>
            <person name="Lin S."/>
            <person name="Huang Z."/>
            <person name="Tang K."/>
            <person name="Wang X."/>
        </authorList>
    </citation>
    <scope>NUCLEOTIDE SEQUENCE</scope>
    <source>
        <strain evidence="2">SCSIO W_1865</strain>
    </source>
</reference>
<dbReference type="RefSeq" id="WP_271689197.1">
    <property type="nucleotide sequence ID" value="NZ_CP116423.1"/>
</dbReference>
<protein>
    <submittedName>
        <fullName evidence="2">Uncharacterized protein</fullName>
    </submittedName>
</protein>
<sequence length="80" mass="8915">MDLHITEWNIRTRDYDEVGIRSASTIQEQFENMLETGVDRAFVWPVQHNTDSDLAGGPKESPVLDPDGRLTNSVTGASLI</sequence>
<proteinExistence type="predicted"/>
<dbReference type="Proteomes" id="UP001210770">
    <property type="component" value="Chromosome"/>
</dbReference>
<evidence type="ECO:0000256" key="1">
    <source>
        <dbReference type="SAM" id="MobiDB-lite"/>
    </source>
</evidence>
<evidence type="ECO:0000313" key="3">
    <source>
        <dbReference type="Proteomes" id="UP001210770"/>
    </source>
</evidence>
<dbReference type="AlphaFoldDB" id="A0AAX3LRH7"/>
<accession>A0AAX3LRH7</accession>
<evidence type="ECO:0000313" key="2">
    <source>
        <dbReference type="EMBL" id="WCE71007.1"/>
    </source>
</evidence>
<feature type="region of interest" description="Disordered" evidence="1">
    <location>
        <begin position="49"/>
        <end position="80"/>
    </location>
</feature>